<dbReference type="CDD" id="cd14688">
    <property type="entry name" value="bZIP_YAP"/>
    <property type="match status" value="1"/>
</dbReference>
<feature type="compositionally biased region" description="Basic residues" evidence="1">
    <location>
        <begin position="23"/>
        <end position="33"/>
    </location>
</feature>
<dbReference type="PANTHER" id="PTHR38116">
    <property type="entry name" value="CHROMOSOME 7, WHOLE GENOME SHOTGUN SEQUENCE"/>
    <property type="match status" value="1"/>
</dbReference>
<evidence type="ECO:0008006" key="4">
    <source>
        <dbReference type="Google" id="ProtNLM"/>
    </source>
</evidence>
<dbReference type="Proteomes" id="UP000554235">
    <property type="component" value="Unassembled WGS sequence"/>
</dbReference>
<evidence type="ECO:0000313" key="3">
    <source>
        <dbReference type="Proteomes" id="UP000554235"/>
    </source>
</evidence>
<feature type="region of interest" description="Disordered" evidence="1">
    <location>
        <begin position="1"/>
        <end position="33"/>
    </location>
</feature>
<dbReference type="Pfam" id="PF11905">
    <property type="entry name" value="DUF3425"/>
    <property type="match status" value="1"/>
</dbReference>
<evidence type="ECO:0000313" key="2">
    <source>
        <dbReference type="EMBL" id="KAF4463883.1"/>
    </source>
</evidence>
<dbReference type="AlphaFoldDB" id="A0A8H4L944"/>
<evidence type="ECO:0000256" key="1">
    <source>
        <dbReference type="SAM" id="MobiDB-lite"/>
    </source>
</evidence>
<gene>
    <name evidence="2" type="ORF">FALBO_9296</name>
</gene>
<dbReference type="OrthoDB" id="2245989at2759"/>
<dbReference type="InterPro" id="IPR021833">
    <property type="entry name" value="DUF3425"/>
</dbReference>
<keyword evidence="3" id="KW-1185">Reference proteome</keyword>
<protein>
    <recommendedName>
        <fullName evidence="4">BZIP domain-containing protein</fullName>
    </recommendedName>
</protein>
<sequence>MEPQLAEAWDQGDDWRGVTSAKERRKRQNRLHQRAYRKKKHLEAFSQSHTSKPQTSSAGALISTTFRHQIATAHDAQAVSKLKDVPIFLRVIKCMGLSHQILDFLQTAYFHWSLNSPVPRDLPTLTRLNAFQALIRNASILEIPVECLETDDCSSPFSLNQSLKQSESSQFPAHLSPTTLQRAVAHHAWLELFPFPGLRNTILQGIESGQYDEDRLCDELCCDLLNMETESPALVVIWGDSWDARGWEFSPDFFAKWGVLLKGCSDIVETTNYWRQKRGAMKIDFVLNPNTTILAHSMALLPTKDNFGVLKWPGLVVDKVTKSDLDLVADRGYVNWTQLPVETVALPLDDPSTAAVLSWRWDTDEEGHPSRNILSAILVAKRMGFRYLFIDVISIDQNLTAGALLSRVVEFTNLYRTIPVIATYDKIGTDLKATVRRPWISSEIQAYRHNPTMITYVSHNNQGAYQGRTWFYGGPDVEIGTSQLPKEIAMFAYPILAERIWTTNFATTIMMLLKGDICMESISVLQYIMPAFAPVLKLAYDKMSRNDFLITAALLAQTEPNDTSVITDNCSQKSIAGGPESMRFAVYRFVHTQSSNRQDIFEIRICKDGDAELLIGDWIIRHNFYFDDYYCSLEVREDAERTICTELRMTGAEFETYIEGKTSLQSAIKQTEGSGTVYPKIEVVAVDLNQSAQGLNEEAERG</sequence>
<accession>A0A8H4L944</accession>
<reference evidence="2 3" key="1">
    <citation type="submission" date="2020-01" db="EMBL/GenBank/DDBJ databases">
        <title>Identification and distribution of gene clusters putatively required for synthesis of sphingolipid metabolism inhibitors in phylogenetically diverse species of the filamentous fungus Fusarium.</title>
        <authorList>
            <person name="Kim H.-S."/>
            <person name="Busman M."/>
            <person name="Brown D.W."/>
            <person name="Divon H."/>
            <person name="Uhlig S."/>
            <person name="Proctor R.H."/>
        </authorList>
    </citation>
    <scope>NUCLEOTIDE SEQUENCE [LARGE SCALE GENOMIC DNA]</scope>
    <source>
        <strain evidence="2 3">NRRL 20459</strain>
    </source>
</reference>
<dbReference type="PANTHER" id="PTHR38116:SF1">
    <property type="entry name" value="BZIP DOMAIN-CONTAINING PROTEIN"/>
    <property type="match status" value="1"/>
</dbReference>
<name>A0A8H4L944_9HYPO</name>
<proteinExistence type="predicted"/>
<dbReference type="EMBL" id="JAADYS010001286">
    <property type="protein sequence ID" value="KAF4463883.1"/>
    <property type="molecule type" value="Genomic_DNA"/>
</dbReference>
<organism evidence="2 3">
    <name type="scientific">Fusarium albosuccineum</name>
    <dbReference type="NCBI Taxonomy" id="1237068"/>
    <lineage>
        <taxon>Eukaryota</taxon>
        <taxon>Fungi</taxon>
        <taxon>Dikarya</taxon>
        <taxon>Ascomycota</taxon>
        <taxon>Pezizomycotina</taxon>
        <taxon>Sordariomycetes</taxon>
        <taxon>Hypocreomycetidae</taxon>
        <taxon>Hypocreales</taxon>
        <taxon>Nectriaceae</taxon>
        <taxon>Fusarium</taxon>
        <taxon>Fusarium decemcellulare species complex</taxon>
    </lineage>
</organism>
<comment type="caution">
    <text evidence="2">The sequence shown here is derived from an EMBL/GenBank/DDBJ whole genome shotgun (WGS) entry which is preliminary data.</text>
</comment>